<dbReference type="SUPFAM" id="SSF53807">
    <property type="entry name" value="Helical backbone' metal receptor"/>
    <property type="match status" value="1"/>
</dbReference>
<keyword evidence="4" id="KW-1185">Reference proteome</keyword>
<dbReference type="AlphaFoldDB" id="A0A2P6MKZ2"/>
<dbReference type="RefSeq" id="WP_105957970.1">
    <property type="nucleotide sequence ID" value="NZ_PVNS01000002.1"/>
</dbReference>
<dbReference type="Pfam" id="PF01497">
    <property type="entry name" value="Peripla_BP_2"/>
    <property type="match status" value="1"/>
</dbReference>
<accession>A0A2P6MKZ2</accession>
<evidence type="ECO:0000259" key="2">
    <source>
        <dbReference type="PROSITE" id="PS50983"/>
    </source>
</evidence>
<comment type="similarity">
    <text evidence="1">Belongs to the bacterial solute-binding protein 8 family.</text>
</comment>
<protein>
    <submittedName>
        <fullName evidence="3">Cobalamin-binding protein</fullName>
    </submittedName>
</protein>
<feature type="domain" description="Fe/B12 periplasmic-binding" evidence="2">
    <location>
        <begin position="2"/>
        <end position="255"/>
    </location>
</feature>
<dbReference type="InterPro" id="IPR050902">
    <property type="entry name" value="ABC_Transporter_SBP"/>
</dbReference>
<gene>
    <name evidence="3" type="ORF">C6I21_03150</name>
</gene>
<dbReference type="PANTHER" id="PTHR30535">
    <property type="entry name" value="VITAMIN B12-BINDING PROTEIN"/>
    <property type="match status" value="1"/>
</dbReference>
<dbReference type="CDD" id="cd01144">
    <property type="entry name" value="BtuF"/>
    <property type="match status" value="1"/>
</dbReference>
<dbReference type="PROSITE" id="PS50983">
    <property type="entry name" value="FE_B12_PBP"/>
    <property type="match status" value="1"/>
</dbReference>
<dbReference type="PANTHER" id="PTHR30535:SF34">
    <property type="entry name" value="MOLYBDATE-BINDING PROTEIN MOLA"/>
    <property type="match status" value="1"/>
</dbReference>
<organism evidence="3 4">
    <name type="scientific">Alkalicoccus urumqiensis</name>
    <name type="common">Bacillus urumqiensis</name>
    <dbReference type="NCBI Taxonomy" id="1548213"/>
    <lineage>
        <taxon>Bacteria</taxon>
        <taxon>Bacillati</taxon>
        <taxon>Bacillota</taxon>
        <taxon>Bacilli</taxon>
        <taxon>Bacillales</taxon>
        <taxon>Bacillaceae</taxon>
        <taxon>Alkalicoccus</taxon>
    </lineage>
</organism>
<reference evidence="3 4" key="1">
    <citation type="submission" date="2018-03" db="EMBL/GenBank/DDBJ databases">
        <title>Bacillus urumqiensis sp. nov., a moderately haloalkaliphilic bacterium isolated from a salt lake.</title>
        <authorList>
            <person name="Zhao B."/>
            <person name="Liao Z."/>
        </authorList>
    </citation>
    <scope>NUCLEOTIDE SEQUENCE [LARGE SCALE GENOMIC DNA]</scope>
    <source>
        <strain evidence="3 4">BZ-SZ-XJ18</strain>
    </source>
</reference>
<sequence length="270" mass="30456">MRIVSLCPSNTELLYYAGLGKQLVGVDNYSDWPVEVKRLPQLGPDLSIDMDKTASLKPDMIYASLSVPGMEKNIEELEKRRLPYTIVRNPETLSEVGTALKEICEGIGNPDRGELLEKAYLEHLEQYRQQSSGIQHRPAVYWEWWPKPVFTPGARNWLTELTELAGGVNVFAGEDTASVQTTWEEAAGRMPDTALFAWVGVDPEKVTKKAIMQRPRAELLETMNWHIVEEALFCRPSPRLLAGLAKAAHLLHPDRFPVPDGDEDAFLFRI</sequence>
<dbReference type="OrthoDB" id="9787772at2"/>
<proteinExistence type="inferred from homology"/>
<dbReference type="Gene3D" id="3.40.50.1980">
    <property type="entry name" value="Nitrogenase molybdenum iron protein domain"/>
    <property type="match status" value="2"/>
</dbReference>
<comment type="caution">
    <text evidence="3">The sequence shown here is derived from an EMBL/GenBank/DDBJ whole genome shotgun (WGS) entry which is preliminary data.</text>
</comment>
<dbReference type="EMBL" id="PVNS01000002">
    <property type="protein sequence ID" value="PRO66934.1"/>
    <property type="molecule type" value="Genomic_DNA"/>
</dbReference>
<evidence type="ECO:0000313" key="4">
    <source>
        <dbReference type="Proteomes" id="UP000243650"/>
    </source>
</evidence>
<evidence type="ECO:0000313" key="3">
    <source>
        <dbReference type="EMBL" id="PRO66934.1"/>
    </source>
</evidence>
<dbReference type="InterPro" id="IPR002491">
    <property type="entry name" value="ABC_transptr_periplasmic_BD"/>
</dbReference>
<dbReference type="Proteomes" id="UP000243650">
    <property type="component" value="Unassembled WGS sequence"/>
</dbReference>
<evidence type="ECO:0000256" key="1">
    <source>
        <dbReference type="ARBA" id="ARBA00008814"/>
    </source>
</evidence>
<name>A0A2P6MKZ2_ALKUR</name>